<dbReference type="Pfam" id="PF00300">
    <property type="entry name" value="His_Phos_1"/>
    <property type="match status" value="1"/>
</dbReference>
<dbReference type="InterPro" id="IPR050275">
    <property type="entry name" value="PGM_Phosphatase"/>
</dbReference>
<dbReference type="PANTHER" id="PTHR48100:SF1">
    <property type="entry name" value="HISTIDINE PHOSPHATASE FAMILY PROTEIN-RELATED"/>
    <property type="match status" value="1"/>
</dbReference>
<dbReference type="InterPro" id="IPR029033">
    <property type="entry name" value="His_PPase_superfam"/>
</dbReference>
<dbReference type="GO" id="GO:0005737">
    <property type="term" value="C:cytoplasm"/>
    <property type="evidence" value="ECO:0007669"/>
    <property type="project" value="TreeGrafter"/>
</dbReference>
<organism evidence="1 2">
    <name type="scientific">Mycobacterium lehmannii</name>
    <dbReference type="NCBI Taxonomy" id="2048550"/>
    <lineage>
        <taxon>Bacteria</taxon>
        <taxon>Bacillati</taxon>
        <taxon>Actinomycetota</taxon>
        <taxon>Actinomycetes</taxon>
        <taxon>Mycobacteriales</taxon>
        <taxon>Mycobacteriaceae</taxon>
        <taxon>Mycobacterium</taxon>
    </lineage>
</organism>
<evidence type="ECO:0000313" key="2">
    <source>
        <dbReference type="Proteomes" id="UP000053707"/>
    </source>
</evidence>
<keyword evidence="2" id="KW-1185">Reference proteome</keyword>
<dbReference type="CDD" id="cd07067">
    <property type="entry name" value="HP_PGM_like"/>
    <property type="match status" value="1"/>
</dbReference>
<dbReference type="Gene3D" id="3.40.50.1240">
    <property type="entry name" value="Phosphoglycerate mutase-like"/>
    <property type="match status" value="1"/>
</dbReference>
<comment type="caution">
    <text evidence="1">The sequence shown here is derived from an EMBL/GenBank/DDBJ whole genome shotgun (WGS) entry which is preliminary data.</text>
</comment>
<dbReference type="AlphaFoldDB" id="A0A101AAX8"/>
<reference evidence="1 2" key="1">
    <citation type="submission" date="2016-01" db="EMBL/GenBank/DDBJ databases">
        <authorList>
            <consortium name="TB Trials Study Group"/>
            <person name="Sutton G."/>
            <person name="Brinkac L."/>
            <person name="Sanka R."/>
            <person name="Adams M."/>
            <person name="Lau E.L."/>
            <person name="Macaden R."/>
            <person name="Grewal H.M.S."/>
        </authorList>
    </citation>
    <scope>NUCLEOTIDE SEQUENCE [LARGE SCALE GENOMIC DNA]</scope>
    <source>
        <strain evidence="1 2">IS-1744</strain>
    </source>
</reference>
<protein>
    <submittedName>
        <fullName evidence="1">Phosphoglycerate kinase</fullName>
    </submittedName>
</protein>
<dbReference type="EMBL" id="LQIR01000007">
    <property type="protein sequence ID" value="KUI19255.1"/>
    <property type="molecule type" value="Genomic_DNA"/>
</dbReference>
<gene>
    <name evidence="1" type="ORF">AU192_05655</name>
</gene>
<dbReference type="GO" id="GO:0016791">
    <property type="term" value="F:phosphatase activity"/>
    <property type="evidence" value="ECO:0007669"/>
    <property type="project" value="TreeGrafter"/>
</dbReference>
<dbReference type="SUPFAM" id="SSF53254">
    <property type="entry name" value="Phosphoglycerate mutase-like"/>
    <property type="match status" value="1"/>
</dbReference>
<dbReference type="GO" id="GO:0016301">
    <property type="term" value="F:kinase activity"/>
    <property type="evidence" value="ECO:0007669"/>
    <property type="project" value="UniProtKB-KW"/>
</dbReference>
<name>A0A101AAX8_9MYCO</name>
<dbReference type="RefSeq" id="WP_064394846.1">
    <property type="nucleotide sequence ID" value="NZ_LQIR01000007.1"/>
</dbReference>
<evidence type="ECO:0000313" key="1">
    <source>
        <dbReference type="EMBL" id="KUI19255.1"/>
    </source>
</evidence>
<accession>A0A101AAX8</accession>
<keyword evidence="1" id="KW-0808">Transferase</keyword>
<sequence length="200" mass="22210">MQLLIIRHALPLRSEPGQGSDPDLSEEGIEQAKRLPDALARFPISRLVSSPQKRAIQTAEPVAEALGLSIDIDDRLAEYDRDLSHYTPVEEISEEDMRRLANGELPSGVDQSAFIARVKAGVDDIVKAADREDTVALFSHGGVINAVVHDVMRTERLLCVQVDYAGITRVLWSSSREAFFVAGVNSTEHVWDLLPRNQQW</sequence>
<proteinExistence type="predicted"/>
<dbReference type="SMART" id="SM00855">
    <property type="entry name" value="PGAM"/>
    <property type="match status" value="1"/>
</dbReference>
<dbReference type="InterPro" id="IPR013078">
    <property type="entry name" value="His_Pase_superF_clade-1"/>
</dbReference>
<keyword evidence="1" id="KW-0418">Kinase</keyword>
<dbReference type="PANTHER" id="PTHR48100">
    <property type="entry name" value="BROAD-SPECIFICITY PHOSPHATASE YOR283W-RELATED"/>
    <property type="match status" value="1"/>
</dbReference>
<dbReference type="Proteomes" id="UP000053707">
    <property type="component" value="Unassembled WGS sequence"/>
</dbReference>